<keyword evidence="1" id="KW-0812">Transmembrane</keyword>
<dbReference type="EMBL" id="CABPSO010000022">
    <property type="protein sequence ID" value="VVE72982.1"/>
    <property type="molecule type" value="Genomic_DNA"/>
</dbReference>
<feature type="transmembrane region" description="Helical" evidence="1">
    <location>
        <begin position="59"/>
        <end position="77"/>
    </location>
</feature>
<comment type="caution">
    <text evidence="2">The sequence shown here is derived from an EMBL/GenBank/DDBJ whole genome shotgun (WGS) entry which is preliminary data.</text>
</comment>
<proteinExistence type="predicted"/>
<sequence length="88" mass="9601">MSVWLPSGGLFLLERPLERGGQLTGYRVTNADLAVEAIKLSPAVPVPAMTLMGYGVADWASTATFLYVVMIGLHYVYKNFIKPLLNGE</sequence>
<accession>A0ABY6WU34</accession>
<organism evidence="2 3">
    <name type="scientific">Pandoraea pnomenusa</name>
    <dbReference type="NCBI Taxonomy" id="93220"/>
    <lineage>
        <taxon>Bacteria</taxon>
        <taxon>Pseudomonadati</taxon>
        <taxon>Pseudomonadota</taxon>
        <taxon>Betaproteobacteria</taxon>
        <taxon>Burkholderiales</taxon>
        <taxon>Burkholderiaceae</taxon>
        <taxon>Pandoraea</taxon>
    </lineage>
</organism>
<keyword evidence="1" id="KW-0472">Membrane</keyword>
<dbReference type="Proteomes" id="UP000361468">
    <property type="component" value="Unassembled WGS sequence"/>
</dbReference>
<keyword evidence="1" id="KW-1133">Transmembrane helix</keyword>
<evidence type="ECO:0000313" key="3">
    <source>
        <dbReference type="Proteomes" id="UP000361468"/>
    </source>
</evidence>
<evidence type="ECO:0000313" key="2">
    <source>
        <dbReference type="EMBL" id="VVE72982.1"/>
    </source>
</evidence>
<evidence type="ECO:0000256" key="1">
    <source>
        <dbReference type="SAM" id="Phobius"/>
    </source>
</evidence>
<gene>
    <name evidence="2" type="ORF">PPN31119_04465</name>
</gene>
<keyword evidence="3" id="KW-1185">Reference proteome</keyword>
<name>A0ABY6WU34_9BURK</name>
<protein>
    <submittedName>
        <fullName evidence="2">Uncharacterized protein</fullName>
    </submittedName>
</protein>
<reference evidence="2 3" key="1">
    <citation type="submission" date="2019-08" db="EMBL/GenBank/DDBJ databases">
        <authorList>
            <person name="Peeters C."/>
        </authorList>
    </citation>
    <scope>NUCLEOTIDE SEQUENCE [LARGE SCALE GENOMIC DNA]</scope>
    <source>
        <strain evidence="2 3">LMG 31119</strain>
    </source>
</reference>